<gene>
    <name evidence="2" type="ORF">FKY71_10905</name>
</gene>
<dbReference type="EMBL" id="VIFK01000103">
    <property type="protein sequence ID" value="TQE99007.1"/>
    <property type="molecule type" value="Genomic_DNA"/>
</dbReference>
<dbReference type="InterPro" id="IPR041657">
    <property type="entry name" value="HTH_17"/>
</dbReference>
<dbReference type="Pfam" id="PF12728">
    <property type="entry name" value="HTH_17"/>
    <property type="match status" value="1"/>
</dbReference>
<dbReference type="InterPro" id="IPR009061">
    <property type="entry name" value="DNA-bd_dom_put_sf"/>
</dbReference>
<sequence length="101" mass="11611">MNNSVIVTEEEKINSAVAKAVRQAMLETLPAAVREATAPEWLSREEVVERYGITSRQLTYMRSKRSIEYTQHGRRILYRRASLEEWIDEGRVTPKENGTSA</sequence>
<dbReference type="SUPFAM" id="SSF46955">
    <property type="entry name" value="Putative DNA-binding domain"/>
    <property type="match status" value="1"/>
</dbReference>
<accession>A0A540VQG4</accession>
<dbReference type="Proteomes" id="UP000315400">
    <property type="component" value="Unassembled WGS sequence"/>
</dbReference>
<reference evidence="2 3" key="1">
    <citation type="submission" date="2019-06" db="EMBL/GenBank/DDBJ databases">
        <title>Metagenome assembled Genome of Spiribacter salinus SL48-SHIP from the microbial mat of Salt Lake 48 (Novosibirsk region, Russia).</title>
        <authorList>
            <person name="Shipova A."/>
            <person name="Rozanov A.S."/>
            <person name="Bryanskaya A.V."/>
            <person name="Peltek S.E."/>
        </authorList>
    </citation>
    <scope>NUCLEOTIDE SEQUENCE [LARGE SCALE GENOMIC DNA]</scope>
    <source>
        <strain evidence="2">SL48-SHIP-2</strain>
    </source>
</reference>
<feature type="domain" description="Helix-turn-helix" evidence="1">
    <location>
        <begin position="41"/>
        <end position="90"/>
    </location>
</feature>
<evidence type="ECO:0000313" key="2">
    <source>
        <dbReference type="EMBL" id="TQE99007.1"/>
    </source>
</evidence>
<protein>
    <submittedName>
        <fullName evidence="2">Helix-turn-helix domain-containing protein</fullName>
    </submittedName>
</protein>
<name>A0A540VQG4_9GAMM</name>
<evidence type="ECO:0000259" key="1">
    <source>
        <dbReference type="Pfam" id="PF12728"/>
    </source>
</evidence>
<evidence type="ECO:0000313" key="3">
    <source>
        <dbReference type="Proteomes" id="UP000315400"/>
    </source>
</evidence>
<organism evidence="2 3">
    <name type="scientific">Spiribacter salinus</name>
    <dbReference type="NCBI Taxonomy" id="1335746"/>
    <lineage>
        <taxon>Bacteria</taxon>
        <taxon>Pseudomonadati</taxon>
        <taxon>Pseudomonadota</taxon>
        <taxon>Gammaproteobacteria</taxon>
        <taxon>Chromatiales</taxon>
        <taxon>Ectothiorhodospiraceae</taxon>
        <taxon>Spiribacter</taxon>
    </lineage>
</organism>
<dbReference type="AlphaFoldDB" id="A0A540VQG4"/>
<comment type="caution">
    <text evidence="2">The sequence shown here is derived from an EMBL/GenBank/DDBJ whole genome shotgun (WGS) entry which is preliminary data.</text>
</comment>
<proteinExistence type="predicted"/>